<gene>
    <name evidence="1" type="ORF">IPOD504_LOCUS5362</name>
</gene>
<name>A0ABN8I5T2_9NEOP</name>
<feature type="non-terminal residue" evidence="1">
    <location>
        <position position="1"/>
    </location>
</feature>
<dbReference type="EMBL" id="OW152828">
    <property type="protein sequence ID" value="CAH2046094.1"/>
    <property type="molecule type" value="Genomic_DNA"/>
</dbReference>
<evidence type="ECO:0000313" key="1">
    <source>
        <dbReference type="EMBL" id="CAH2046094.1"/>
    </source>
</evidence>
<proteinExistence type="predicted"/>
<accession>A0ABN8I5T2</accession>
<sequence length="90" mass="10155">MFHSLEYDSLPKGRAQMSIRNFVEALRDTRVVSRSAAVRVIGRWERSHGTSSKHSCPKRTERPIPAAARTLARRTHTNALSEALSLRPSE</sequence>
<evidence type="ECO:0000313" key="2">
    <source>
        <dbReference type="Proteomes" id="UP000837857"/>
    </source>
</evidence>
<reference evidence="1" key="1">
    <citation type="submission" date="2022-03" db="EMBL/GenBank/DDBJ databases">
        <authorList>
            <person name="Martin H S."/>
        </authorList>
    </citation>
    <scope>NUCLEOTIDE SEQUENCE</scope>
</reference>
<dbReference type="Proteomes" id="UP000837857">
    <property type="component" value="Chromosome 16"/>
</dbReference>
<organism evidence="1 2">
    <name type="scientific">Iphiclides podalirius</name>
    <name type="common">scarce swallowtail</name>
    <dbReference type="NCBI Taxonomy" id="110791"/>
    <lineage>
        <taxon>Eukaryota</taxon>
        <taxon>Metazoa</taxon>
        <taxon>Ecdysozoa</taxon>
        <taxon>Arthropoda</taxon>
        <taxon>Hexapoda</taxon>
        <taxon>Insecta</taxon>
        <taxon>Pterygota</taxon>
        <taxon>Neoptera</taxon>
        <taxon>Endopterygota</taxon>
        <taxon>Lepidoptera</taxon>
        <taxon>Glossata</taxon>
        <taxon>Ditrysia</taxon>
        <taxon>Papilionoidea</taxon>
        <taxon>Papilionidae</taxon>
        <taxon>Papilioninae</taxon>
        <taxon>Iphiclides</taxon>
    </lineage>
</organism>
<protein>
    <submittedName>
        <fullName evidence="1">Uncharacterized protein</fullName>
    </submittedName>
</protein>
<keyword evidence="2" id="KW-1185">Reference proteome</keyword>